<dbReference type="KEGG" id="eiv:EIN_278420"/>
<proteinExistence type="predicted"/>
<dbReference type="VEuPathDB" id="AmoebaDB:EIN_278420"/>
<keyword evidence="1" id="KW-1133">Transmembrane helix</keyword>
<evidence type="ECO:0000313" key="2">
    <source>
        <dbReference type="EMBL" id="ELP84352.1"/>
    </source>
</evidence>
<keyword evidence="3" id="KW-1185">Reference proteome</keyword>
<dbReference type="AlphaFoldDB" id="A0A0A1TVF1"/>
<protein>
    <submittedName>
        <fullName evidence="2">Uncharacterized protein</fullName>
    </submittedName>
</protein>
<organism evidence="2 3">
    <name type="scientific">Entamoeba invadens IP1</name>
    <dbReference type="NCBI Taxonomy" id="370355"/>
    <lineage>
        <taxon>Eukaryota</taxon>
        <taxon>Amoebozoa</taxon>
        <taxon>Evosea</taxon>
        <taxon>Archamoebae</taxon>
        <taxon>Mastigamoebida</taxon>
        <taxon>Entamoebidae</taxon>
        <taxon>Entamoeba</taxon>
    </lineage>
</organism>
<accession>A0A0A1TVF1</accession>
<evidence type="ECO:0000313" key="3">
    <source>
        <dbReference type="Proteomes" id="UP000014680"/>
    </source>
</evidence>
<keyword evidence="1" id="KW-0472">Membrane</keyword>
<reference evidence="2 3" key="1">
    <citation type="submission" date="2012-10" db="EMBL/GenBank/DDBJ databases">
        <authorList>
            <person name="Zafar N."/>
            <person name="Inman J."/>
            <person name="Hall N."/>
            <person name="Lorenzi H."/>
            <person name="Caler E."/>
        </authorList>
    </citation>
    <scope>NUCLEOTIDE SEQUENCE [LARGE SCALE GENOMIC DNA]</scope>
    <source>
        <strain evidence="2 3">IP1</strain>
    </source>
</reference>
<feature type="transmembrane region" description="Helical" evidence="1">
    <location>
        <begin position="104"/>
        <end position="128"/>
    </location>
</feature>
<evidence type="ECO:0000256" key="1">
    <source>
        <dbReference type="SAM" id="Phobius"/>
    </source>
</evidence>
<dbReference type="RefSeq" id="XP_004183698.1">
    <property type="nucleotide sequence ID" value="XM_004183650.1"/>
</dbReference>
<dbReference type="EMBL" id="KB207139">
    <property type="protein sequence ID" value="ELP84352.1"/>
    <property type="molecule type" value="Genomic_DNA"/>
</dbReference>
<dbReference type="GeneID" id="14883314"/>
<dbReference type="Proteomes" id="UP000014680">
    <property type="component" value="Unassembled WGS sequence"/>
</dbReference>
<name>A0A0A1TVF1_ENTIV</name>
<keyword evidence="1" id="KW-0812">Transmembrane</keyword>
<sequence length="139" mass="15869">MINTLLDKTFFENIRFINSEVTIKGYNDLQFIQSSFENCRLTFCNDTHSVVLFTIIQFTNCTINGVYLSKESGDFYIFNGSFVKGHIYDVKEEEVDDIWKKITIGFGVVSGVLLIVVIGLVIGMNIVLKTKKKSEYNDI</sequence>
<gene>
    <name evidence="2" type="ORF">EIN_278420</name>
</gene>